<proteinExistence type="predicted"/>
<feature type="compositionally biased region" description="Basic and acidic residues" evidence="1">
    <location>
        <begin position="143"/>
        <end position="153"/>
    </location>
</feature>
<gene>
    <name evidence="3" type="ORF">ISP18_12200</name>
</gene>
<dbReference type="RefSeq" id="WP_380012049.1">
    <property type="nucleotide sequence ID" value="NZ_JADIKI010000023.1"/>
</dbReference>
<sequence>MLLRRFRLPSLLTFLLGLMIAAPSHAQNIHPWNSLSPEQQYLLTPLQSQWDTLPQARQEHMLQRTQDWMKLPPDKQQEIRERIDRWQKMTPEQREQARQNQHLYDTLPAEKQQELHEAFKRFQQLPPDQREALRRRWLEQSPEEKRQWLDHLGPRSTLPAGRAFGMPPRGKH</sequence>
<evidence type="ECO:0000313" key="4">
    <source>
        <dbReference type="Proteomes" id="UP001620409"/>
    </source>
</evidence>
<evidence type="ECO:0000313" key="3">
    <source>
        <dbReference type="EMBL" id="MFK2855354.1"/>
    </source>
</evidence>
<evidence type="ECO:0000256" key="2">
    <source>
        <dbReference type="SAM" id="SignalP"/>
    </source>
</evidence>
<keyword evidence="4" id="KW-1185">Reference proteome</keyword>
<name>A0ABW8IM41_9GAMM</name>
<feature type="chain" id="PRO_5045577700" evidence="2">
    <location>
        <begin position="27"/>
        <end position="172"/>
    </location>
</feature>
<organism evidence="3 4">
    <name type="scientific">Dyella humi</name>
    <dbReference type="NCBI Taxonomy" id="1770547"/>
    <lineage>
        <taxon>Bacteria</taxon>
        <taxon>Pseudomonadati</taxon>
        <taxon>Pseudomonadota</taxon>
        <taxon>Gammaproteobacteria</taxon>
        <taxon>Lysobacterales</taxon>
        <taxon>Rhodanobacteraceae</taxon>
        <taxon>Dyella</taxon>
    </lineage>
</organism>
<feature type="signal peptide" evidence="2">
    <location>
        <begin position="1"/>
        <end position="26"/>
    </location>
</feature>
<dbReference type="InterPro" id="IPR021455">
    <property type="entry name" value="DUF3106"/>
</dbReference>
<dbReference type="Pfam" id="PF11304">
    <property type="entry name" value="DUF3106"/>
    <property type="match status" value="1"/>
</dbReference>
<protein>
    <submittedName>
        <fullName evidence="3">DUF3106 domain-containing protein</fullName>
    </submittedName>
</protein>
<feature type="region of interest" description="Disordered" evidence="1">
    <location>
        <begin position="143"/>
        <end position="172"/>
    </location>
</feature>
<dbReference type="EMBL" id="JADIKI010000023">
    <property type="protein sequence ID" value="MFK2855354.1"/>
    <property type="molecule type" value="Genomic_DNA"/>
</dbReference>
<dbReference type="Proteomes" id="UP001620409">
    <property type="component" value="Unassembled WGS sequence"/>
</dbReference>
<keyword evidence="2" id="KW-0732">Signal</keyword>
<accession>A0ABW8IM41</accession>
<comment type="caution">
    <text evidence="3">The sequence shown here is derived from an EMBL/GenBank/DDBJ whole genome shotgun (WGS) entry which is preliminary data.</text>
</comment>
<evidence type="ECO:0000256" key="1">
    <source>
        <dbReference type="SAM" id="MobiDB-lite"/>
    </source>
</evidence>
<reference evidence="3 4" key="1">
    <citation type="submission" date="2020-10" db="EMBL/GenBank/DDBJ databases">
        <title>Phylogeny of dyella-like bacteria.</title>
        <authorList>
            <person name="Fu J."/>
        </authorList>
    </citation>
    <scope>NUCLEOTIDE SEQUENCE [LARGE SCALE GENOMIC DNA]</scope>
    <source>
        <strain evidence="3 4">DHG40</strain>
    </source>
</reference>